<evidence type="ECO:0000259" key="4">
    <source>
        <dbReference type="PROSITE" id="PS01124"/>
    </source>
</evidence>
<name>T0GN72_9LEPT</name>
<dbReference type="Proteomes" id="UP000015454">
    <property type="component" value="Unassembled WGS sequence"/>
</dbReference>
<gene>
    <name evidence="5" type="ORF">LEP1GSC050_0721</name>
</gene>
<evidence type="ECO:0000256" key="1">
    <source>
        <dbReference type="ARBA" id="ARBA00023015"/>
    </source>
</evidence>
<dbReference type="SMART" id="SM00342">
    <property type="entry name" value="HTH_ARAC"/>
    <property type="match status" value="1"/>
</dbReference>
<protein>
    <submittedName>
        <fullName evidence="5">DNA-binding helix-turn-helix protein</fullName>
    </submittedName>
</protein>
<dbReference type="STRING" id="1049789.LEP1GSC050_0721"/>
<dbReference type="Gene3D" id="1.10.10.60">
    <property type="entry name" value="Homeodomain-like"/>
    <property type="match status" value="1"/>
</dbReference>
<keyword evidence="2 5" id="KW-0238">DNA-binding</keyword>
<dbReference type="EMBL" id="AHMO02000004">
    <property type="protein sequence ID" value="EQA46788.1"/>
    <property type="molecule type" value="Genomic_DNA"/>
</dbReference>
<dbReference type="PANTHER" id="PTHR46796">
    <property type="entry name" value="HTH-TYPE TRANSCRIPTIONAL ACTIVATOR RHAS-RELATED"/>
    <property type="match status" value="1"/>
</dbReference>
<dbReference type="GO" id="GO:0003700">
    <property type="term" value="F:DNA-binding transcription factor activity"/>
    <property type="evidence" value="ECO:0007669"/>
    <property type="project" value="InterPro"/>
</dbReference>
<dbReference type="GO" id="GO:0043565">
    <property type="term" value="F:sequence-specific DNA binding"/>
    <property type="evidence" value="ECO:0007669"/>
    <property type="project" value="InterPro"/>
</dbReference>
<dbReference type="PROSITE" id="PS01124">
    <property type="entry name" value="HTH_ARAC_FAMILY_2"/>
    <property type="match status" value="1"/>
</dbReference>
<sequence length="279" mass="32438">MSKILTPEEYYILNRSAFHRRVRTVNSIACLSPYLKVQENKYLLVGQTDASVDWSLKYSSMNTFAIKLTPGFIFRYLKIPANIFTNTVVDLKEILSKEKFACLRELTESYGTVSEKSLRILNFLKSVDVEKNTILSEFIVRRIMEKSDLKLEKLALEIGYSSRQIRRLVLSYTGFTPQLLYRIAKFEKCRSSLLPQNENPILPLIQKTYENKYSDQSYMIREFKRFAGENPSSYLSKMSELSNTESDVFIKIISELKGDLNEYNNHSIGDKSRHSNFYG</sequence>
<feature type="domain" description="HTH araC/xylS-type" evidence="4">
    <location>
        <begin position="133"/>
        <end position="237"/>
    </location>
</feature>
<comment type="caution">
    <text evidence="5">The sequence shown here is derived from an EMBL/GenBank/DDBJ whole genome shotgun (WGS) entry which is preliminary data.</text>
</comment>
<dbReference type="AlphaFoldDB" id="T0GN72"/>
<evidence type="ECO:0000313" key="5">
    <source>
        <dbReference type="EMBL" id="EQA46788.1"/>
    </source>
</evidence>
<evidence type="ECO:0000313" key="6">
    <source>
        <dbReference type="Proteomes" id="UP000015454"/>
    </source>
</evidence>
<accession>T0GN72</accession>
<dbReference type="InterPro" id="IPR018060">
    <property type="entry name" value="HTH_AraC"/>
</dbReference>
<dbReference type="CDD" id="cd00093">
    <property type="entry name" value="HTH_XRE"/>
    <property type="match status" value="1"/>
</dbReference>
<keyword evidence="6" id="KW-1185">Reference proteome</keyword>
<dbReference type="OrthoDB" id="323290at2"/>
<dbReference type="Pfam" id="PF12833">
    <property type="entry name" value="HTH_18"/>
    <property type="match status" value="1"/>
</dbReference>
<dbReference type="InterPro" id="IPR050204">
    <property type="entry name" value="AraC_XylS_family_regulators"/>
</dbReference>
<dbReference type="PANTHER" id="PTHR46796:SF13">
    <property type="entry name" value="HTH-TYPE TRANSCRIPTIONAL ACTIVATOR RHAS"/>
    <property type="match status" value="1"/>
</dbReference>
<evidence type="ECO:0000256" key="3">
    <source>
        <dbReference type="ARBA" id="ARBA00023163"/>
    </source>
</evidence>
<organism evidence="5 6">
    <name type="scientific">Leptospira broomii serovar Hurstbridge str. 5399</name>
    <dbReference type="NCBI Taxonomy" id="1049789"/>
    <lineage>
        <taxon>Bacteria</taxon>
        <taxon>Pseudomonadati</taxon>
        <taxon>Spirochaetota</taxon>
        <taxon>Spirochaetia</taxon>
        <taxon>Leptospirales</taxon>
        <taxon>Leptospiraceae</taxon>
        <taxon>Leptospira</taxon>
    </lineage>
</organism>
<keyword evidence="3" id="KW-0804">Transcription</keyword>
<keyword evidence="1" id="KW-0805">Transcription regulation</keyword>
<evidence type="ECO:0000256" key="2">
    <source>
        <dbReference type="ARBA" id="ARBA00023125"/>
    </source>
</evidence>
<proteinExistence type="predicted"/>
<dbReference type="InterPro" id="IPR001387">
    <property type="entry name" value="Cro/C1-type_HTH"/>
</dbReference>
<dbReference type="RefSeq" id="WP_010569208.1">
    <property type="nucleotide sequence ID" value="NZ_AHMO02000004.1"/>
</dbReference>
<reference evidence="5" key="1">
    <citation type="submission" date="2013-05" db="EMBL/GenBank/DDBJ databases">
        <authorList>
            <person name="Harkins D.M."/>
            <person name="Durkin A.S."/>
            <person name="Brinkac L.M."/>
            <person name="Haft D.H."/>
            <person name="Selengut J.D."/>
            <person name="Sanka R."/>
            <person name="DePew J."/>
            <person name="Purushe J."/>
            <person name="Hartskeerl R.A."/>
            <person name="Ahmed A."/>
            <person name="van der Linden H."/>
            <person name="Goris M.G.A."/>
            <person name="Vinetz J.M."/>
            <person name="Sutton G.G."/>
            <person name="Nierman W.C."/>
            <person name="Fouts D.E."/>
        </authorList>
    </citation>
    <scope>NUCLEOTIDE SEQUENCE [LARGE SCALE GENOMIC DNA]</scope>
    <source>
        <strain evidence="5">5399</strain>
    </source>
</reference>